<proteinExistence type="inferred from homology"/>
<keyword evidence="1 6" id="KW-0540">Nuclease</keyword>
<name>A0A845HED4_9BURK</name>
<dbReference type="NCBIfam" id="TIGR00632">
    <property type="entry name" value="vsr"/>
    <property type="match status" value="1"/>
</dbReference>
<keyword evidence="3 6" id="KW-0227">DNA damage</keyword>
<organism evidence="7 8">
    <name type="scientific">Duganella vulcania</name>
    <dbReference type="NCBI Taxonomy" id="2692166"/>
    <lineage>
        <taxon>Bacteria</taxon>
        <taxon>Pseudomonadati</taxon>
        <taxon>Pseudomonadota</taxon>
        <taxon>Betaproteobacteria</taxon>
        <taxon>Burkholderiales</taxon>
        <taxon>Oxalobacteraceae</taxon>
        <taxon>Telluria group</taxon>
        <taxon>Duganella</taxon>
    </lineage>
</organism>
<evidence type="ECO:0000256" key="4">
    <source>
        <dbReference type="ARBA" id="ARBA00022801"/>
    </source>
</evidence>
<dbReference type="Pfam" id="PF03852">
    <property type="entry name" value="Vsr"/>
    <property type="match status" value="1"/>
</dbReference>
<evidence type="ECO:0000256" key="2">
    <source>
        <dbReference type="ARBA" id="ARBA00022759"/>
    </source>
</evidence>
<evidence type="ECO:0000313" key="8">
    <source>
        <dbReference type="Proteomes" id="UP000484875"/>
    </source>
</evidence>
<sequence length="152" mass="18208">MDVHTPERRSRNMRAVRSKNTNPEIIIRKLLFSQGFRFRIHVKSLPGNPDIVLPKYRVAVFVHGCFWHGHGCYLFKLPNVRREFWQNKIAENKLRDVRDFQILVQSGWRVLYVWECACKGRLKWNYEELAQRLSDWIHRADPRAISAEIQHV</sequence>
<dbReference type="RefSeq" id="WP_161089771.1">
    <property type="nucleotide sequence ID" value="NZ_WWCV01000014.1"/>
</dbReference>
<dbReference type="AlphaFoldDB" id="A0A845HED4"/>
<evidence type="ECO:0000256" key="3">
    <source>
        <dbReference type="ARBA" id="ARBA00022763"/>
    </source>
</evidence>
<dbReference type="Proteomes" id="UP000484875">
    <property type="component" value="Unassembled WGS sequence"/>
</dbReference>
<dbReference type="SUPFAM" id="SSF52980">
    <property type="entry name" value="Restriction endonuclease-like"/>
    <property type="match status" value="1"/>
</dbReference>
<evidence type="ECO:0000256" key="5">
    <source>
        <dbReference type="ARBA" id="ARBA00023204"/>
    </source>
</evidence>
<dbReference type="EC" id="3.1.-.-" evidence="6"/>
<dbReference type="Gene3D" id="3.40.960.10">
    <property type="entry name" value="VSR Endonuclease"/>
    <property type="match status" value="1"/>
</dbReference>
<dbReference type="CDD" id="cd00221">
    <property type="entry name" value="Vsr"/>
    <property type="match status" value="1"/>
</dbReference>
<dbReference type="InterPro" id="IPR004603">
    <property type="entry name" value="DNA_mismatch_endonuc_vsr"/>
</dbReference>
<evidence type="ECO:0000256" key="1">
    <source>
        <dbReference type="ARBA" id="ARBA00022722"/>
    </source>
</evidence>
<dbReference type="GO" id="GO:0004519">
    <property type="term" value="F:endonuclease activity"/>
    <property type="evidence" value="ECO:0007669"/>
    <property type="project" value="UniProtKB-KW"/>
</dbReference>
<evidence type="ECO:0000256" key="6">
    <source>
        <dbReference type="PIRNR" id="PIRNR018267"/>
    </source>
</evidence>
<gene>
    <name evidence="7" type="primary">vsr</name>
    <name evidence="7" type="ORF">GTP81_10195</name>
</gene>
<accession>A0A845HED4</accession>
<dbReference type="GO" id="GO:0016787">
    <property type="term" value="F:hydrolase activity"/>
    <property type="evidence" value="ECO:0007669"/>
    <property type="project" value="UniProtKB-KW"/>
</dbReference>
<comment type="caution">
    <text evidence="7">The sequence shown here is derived from an EMBL/GenBank/DDBJ whole genome shotgun (WGS) entry which is preliminary data.</text>
</comment>
<dbReference type="PIRSF" id="PIRSF018267">
    <property type="entry name" value="VSR_endonuc"/>
    <property type="match status" value="1"/>
</dbReference>
<evidence type="ECO:0000313" key="7">
    <source>
        <dbReference type="EMBL" id="MYN17121.1"/>
    </source>
</evidence>
<dbReference type="EMBL" id="WWCV01000014">
    <property type="protein sequence ID" value="MYN17121.1"/>
    <property type="molecule type" value="Genomic_DNA"/>
</dbReference>
<comment type="function">
    <text evidence="6">May nick specific sequences that contain T:G mispairs resulting from m5C-deamination.</text>
</comment>
<protein>
    <recommendedName>
        <fullName evidence="6">Very short patch repair endonuclease</fullName>
        <ecNumber evidence="6">3.1.-.-</ecNumber>
    </recommendedName>
</protein>
<keyword evidence="5 6" id="KW-0234">DNA repair</keyword>
<dbReference type="InterPro" id="IPR011335">
    <property type="entry name" value="Restrct_endonuc-II-like"/>
</dbReference>
<keyword evidence="2 6" id="KW-0255">Endonuclease</keyword>
<comment type="similarity">
    <text evidence="6">Belongs to the vsr family.</text>
</comment>
<dbReference type="GO" id="GO:0006298">
    <property type="term" value="P:mismatch repair"/>
    <property type="evidence" value="ECO:0007669"/>
    <property type="project" value="UniProtKB-UniRule"/>
</dbReference>
<keyword evidence="4 6" id="KW-0378">Hydrolase</keyword>
<keyword evidence="8" id="KW-1185">Reference proteome</keyword>
<reference evidence="7 8" key="1">
    <citation type="submission" date="2019-12" db="EMBL/GenBank/DDBJ databases">
        <title>Novel species isolated from a subtropical stream in China.</title>
        <authorList>
            <person name="Lu H."/>
        </authorList>
    </citation>
    <scope>NUCLEOTIDE SEQUENCE [LARGE SCALE GENOMIC DNA]</scope>
    <source>
        <strain evidence="7 8">FT107W</strain>
    </source>
</reference>